<dbReference type="GO" id="GO:0003735">
    <property type="term" value="F:structural constituent of ribosome"/>
    <property type="evidence" value="ECO:0007669"/>
    <property type="project" value="InterPro"/>
</dbReference>
<keyword evidence="4 7" id="KW-0689">Ribosomal protein</keyword>
<organism evidence="11 13">
    <name type="scientific">Bathymodiolus azoricus thioautotrophic gill symbiont</name>
    <dbReference type="NCBI Taxonomy" id="235205"/>
    <lineage>
        <taxon>Bacteria</taxon>
        <taxon>Pseudomonadati</taxon>
        <taxon>Pseudomonadota</taxon>
        <taxon>Gammaproteobacteria</taxon>
        <taxon>sulfur-oxidizing symbionts</taxon>
    </lineage>
</organism>
<reference evidence="13 14" key="1">
    <citation type="submission" date="2016-06" db="EMBL/GenBank/DDBJ databases">
        <authorList>
            <person name="Petersen J."/>
            <person name="Sayavedra L."/>
        </authorList>
    </citation>
    <scope>NUCLEOTIDE SEQUENCE [LARGE SCALE GENOMIC DNA]</scope>
    <source>
        <strain evidence="14">BazSymA</strain>
        <strain evidence="13">BazSymB</strain>
    </source>
</reference>
<comment type="function">
    <text evidence="7 10">This protein binds specifically to 23S rRNA; its binding is stimulated by other ribosomal proteins, e.g., L4, L17, and L20. It is important during the early stages of 50S assembly. It makes multiple contacts with different domains of the 23S rRNA in the assembled 50S subunit and ribosome.</text>
</comment>
<dbReference type="InterPro" id="IPR001063">
    <property type="entry name" value="Ribosomal_uL22"/>
</dbReference>
<dbReference type="AlphaFoldDB" id="A0A1H6KC10"/>
<sequence length="115" mass="12710">MIEKMKEVKAVHKYAKTSAFKARLVADQIRLKSVEEALNILSFSNKKASVLIKKVLNSAISNAENNNGLDIDELKVSSVYIDEGSTMKRIRPRAKGRANRILKRTSHITVGVSAG</sequence>
<comment type="subunit">
    <text evidence="7 9">Part of the 50S ribosomal subunit.</text>
</comment>
<dbReference type="GO" id="GO:0022625">
    <property type="term" value="C:cytosolic large ribosomal subunit"/>
    <property type="evidence" value="ECO:0007669"/>
    <property type="project" value="TreeGrafter"/>
</dbReference>
<dbReference type="InterPro" id="IPR036394">
    <property type="entry name" value="Ribosomal_uL22_sf"/>
</dbReference>
<proteinExistence type="inferred from homology"/>
<dbReference type="CDD" id="cd00336">
    <property type="entry name" value="Ribosomal_L22"/>
    <property type="match status" value="1"/>
</dbReference>
<dbReference type="GO" id="GO:0019843">
    <property type="term" value="F:rRNA binding"/>
    <property type="evidence" value="ECO:0007669"/>
    <property type="project" value="UniProtKB-UniRule"/>
</dbReference>
<dbReference type="InterPro" id="IPR047867">
    <property type="entry name" value="Ribosomal_uL22_bac/org-type"/>
</dbReference>
<dbReference type="FunFam" id="3.90.470.10:FF:000001">
    <property type="entry name" value="50S ribosomal protein L22"/>
    <property type="match status" value="1"/>
</dbReference>
<dbReference type="PANTHER" id="PTHR13501:SF8">
    <property type="entry name" value="LARGE RIBOSOMAL SUBUNIT PROTEIN UL22M"/>
    <property type="match status" value="1"/>
</dbReference>
<dbReference type="InterPro" id="IPR005727">
    <property type="entry name" value="Ribosomal_uL22_bac/chlpt-type"/>
</dbReference>
<dbReference type="NCBIfam" id="TIGR01044">
    <property type="entry name" value="rplV_bact"/>
    <property type="match status" value="1"/>
</dbReference>
<evidence type="ECO:0000256" key="6">
    <source>
        <dbReference type="ARBA" id="ARBA00035207"/>
    </source>
</evidence>
<dbReference type="PROSITE" id="PS00464">
    <property type="entry name" value="RIBOSOMAL_L22"/>
    <property type="match status" value="1"/>
</dbReference>
<dbReference type="Proteomes" id="UP000198559">
    <property type="component" value="Unassembled WGS sequence"/>
</dbReference>
<keyword evidence="2 7" id="KW-0699">rRNA-binding</keyword>
<dbReference type="Proteomes" id="UP000198988">
    <property type="component" value="Unassembled WGS sequence"/>
</dbReference>
<evidence type="ECO:0000256" key="8">
    <source>
        <dbReference type="RuleBase" id="RU004005"/>
    </source>
</evidence>
<protein>
    <recommendedName>
        <fullName evidence="6 7">Large ribosomal subunit protein uL22</fullName>
    </recommendedName>
</protein>
<evidence type="ECO:0000256" key="5">
    <source>
        <dbReference type="ARBA" id="ARBA00023274"/>
    </source>
</evidence>
<dbReference type="STRING" id="235205.BAZSYMB_GORF65_GLIMMER3"/>
<evidence type="ECO:0000256" key="3">
    <source>
        <dbReference type="ARBA" id="ARBA00022884"/>
    </source>
</evidence>
<dbReference type="InterPro" id="IPR018260">
    <property type="entry name" value="Ribosomal_uL22_CS"/>
</dbReference>
<comment type="similarity">
    <text evidence="1 7 8">Belongs to the universal ribosomal protein uL22 family.</text>
</comment>
<dbReference type="HAMAP" id="MF_01331_B">
    <property type="entry name" value="Ribosomal_uL22_B"/>
    <property type="match status" value="1"/>
</dbReference>
<evidence type="ECO:0000256" key="4">
    <source>
        <dbReference type="ARBA" id="ARBA00022980"/>
    </source>
</evidence>
<dbReference type="EMBL" id="CVUD02000109">
    <property type="protein sequence ID" value="SEH72623.1"/>
    <property type="molecule type" value="Genomic_DNA"/>
</dbReference>
<dbReference type="EMBL" id="CDSC02000325">
    <property type="protein sequence ID" value="SEH92038.1"/>
    <property type="molecule type" value="Genomic_DNA"/>
</dbReference>
<evidence type="ECO:0000256" key="2">
    <source>
        <dbReference type="ARBA" id="ARBA00022730"/>
    </source>
</evidence>
<evidence type="ECO:0000256" key="1">
    <source>
        <dbReference type="ARBA" id="ARBA00009451"/>
    </source>
</evidence>
<accession>A0A1H6KC10</accession>
<gene>
    <name evidence="7" type="primary">rplV</name>
    <name evidence="12" type="ORF">BAZSYMA_ACONTIG00025_6</name>
    <name evidence="11" type="ORF">BAZSYMB_GORF65_GLIMMER3</name>
</gene>
<evidence type="ECO:0000313" key="13">
    <source>
        <dbReference type="Proteomes" id="UP000198559"/>
    </source>
</evidence>
<comment type="function">
    <text evidence="7">The globular domain of the protein is located near the polypeptide exit tunnel on the outside of the subunit, while an extended beta-hairpin is found that lines the wall of the exit tunnel in the center of the 70S ribosome.</text>
</comment>
<reference evidence="11" key="2">
    <citation type="submission" date="2016-06" db="EMBL/GenBank/DDBJ databases">
        <authorList>
            <person name="Olsen C.W."/>
            <person name="Carey S."/>
            <person name="Hinshaw L."/>
            <person name="Karasin A.I."/>
        </authorList>
    </citation>
    <scope>NUCLEOTIDE SEQUENCE [LARGE SCALE GENOMIC DNA]</scope>
    <source>
        <strain evidence="12">BazSymA</strain>
        <strain evidence="11">BazSymB</strain>
    </source>
</reference>
<evidence type="ECO:0000256" key="7">
    <source>
        <dbReference type="HAMAP-Rule" id="MF_01331"/>
    </source>
</evidence>
<keyword evidence="3 7" id="KW-0694">RNA-binding</keyword>
<name>A0A1H6KC10_9GAMM</name>
<dbReference type="Pfam" id="PF00237">
    <property type="entry name" value="Ribosomal_L22"/>
    <property type="match status" value="1"/>
</dbReference>
<evidence type="ECO:0000313" key="12">
    <source>
        <dbReference type="EMBL" id="SEH92038.1"/>
    </source>
</evidence>
<keyword evidence="5 7" id="KW-0687">Ribonucleoprotein</keyword>
<evidence type="ECO:0000313" key="11">
    <source>
        <dbReference type="EMBL" id="SEH72623.1"/>
    </source>
</evidence>
<evidence type="ECO:0000313" key="14">
    <source>
        <dbReference type="Proteomes" id="UP000198988"/>
    </source>
</evidence>
<evidence type="ECO:0000256" key="9">
    <source>
        <dbReference type="RuleBase" id="RU004006"/>
    </source>
</evidence>
<dbReference type="SUPFAM" id="SSF54843">
    <property type="entry name" value="Ribosomal protein L22"/>
    <property type="match status" value="1"/>
</dbReference>
<dbReference type="GO" id="GO:0006412">
    <property type="term" value="P:translation"/>
    <property type="evidence" value="ECO:0007669"/>
    <property type="project" value="UniProtKB-UniRule"/>
</dbReference>
<dbReference type="Gene3D" id="3.90.470.10">
    <property type="entry name" value="Ribosomal protein L22/L17"/>
    <property type="match status" value="1"/>
</dbReference>
<dbReference type="PANTHER" id="PTHR13501">
    <property type="entry name" value="CHLOROPLAST 50S RIBOSOMAL PROTEIN L22-RELATED"/>
    <property type="match status" value="1"/>
</dbReference>
<evidence type="ECO:0000256" key="10">
    <source>
        <dbReference type="RuleBase" id="RU004008"/>
    </source>
</evidence>